<name>A0A9X3F2N3_9BACT</name>
<dbReference type="InterPro" id="IPR018392">
    <property type="entry name" value="LysM"/>
</dbReference>
<dbReference type="InterPro" id="IPR023346">
    <property type="entry name" value="Lysozyme-like_dom_sf"/>
</dbReference>
<dbReference type="PROSITE" id="PS51782">
    <property type="entry name" value="LYSM"/>
    <property type="match status" value="2"/>
</dbReference>
<dbReference type="SUPFAM" id="SSF53955">
    <property type="entry name" value="Lysozyme-like"/>
    <property type="match status" value="1"/>
</dbReference>
<sequence>MSLKSGKPYHRTRILVSIIILFVALSGVVNASADTVPGDFSTVFEKNLNALNDPDFWNDPGIYTGRFSFNGNADFAKEFQKHTLFGELQPSATAYFRYLNELTISEKQSLVKRFSYYRSLLEKQLKAAGFAEELKYLAPALSAMNFHAAGKNKQAGVWQLTHFQGVLNGLMVNRLVDERLNVEEATKAVVSQFKRNVELFGSTEMAVIAYLSGNTKLRNVLARCGENQSTEQVLKYMPEVSEIIAGYQAMTVFLGENTFEPDEETVLPDLVSVNRQLHFHQISQVMNISEKQLQFLNPQYRHFIVPGNERPMTLRIPAGKYDEFVLWTDSIYNAYDSTFFQVVAQKIEYPPAPNRQFVGEKVKDLEIEGKTKIKYTIKSGDVLGFIAEDYNVRVADLKYWNNIYNERRIQAGKTLDIFVDDENADYYRNLQKRTITTTTKNVGMQETKTSSVPVYKVPDSAKKVEYVVKNGESPYVIAKRYDGVTPEAILEWNGITDARKIQIGQKLIIYLVQ</sequence>
<comment type="caution">
    <text evidence="2">The sequence shown here is derived from an EMBL/GenBank/DDBJ whole genome shotgun (WGS) entry which is preliminary data.</text>
</comment>
<dbReference type="AlphaFoldDB" id="A0A9X3F2N3"/>
<dbReference type="Gene3D" id="1.10.530.10">
    <property type="match status" value="1"/>
</dbReference>
<organism evidence="2 3">
    <name type="scientific">Draconibacterium aestuarii</name>
    <dbReference type="NCBI Taxonomy" id="2998507"/>
    <lineage>
        <taxon>Bacteria</taxon>
        <taxon>Pseudomonadati</taxon>
        <taxon>Bacteroidota</taxon>
        <taxon>Bacteroidia</taxon>
        <taxon>Marinilabiliales</taxon>
        <taxon>Prolixibacteraceae</taxon>
        <taxon>Draconibacterium</taxon>
    </lineage>
</organism>
<accession>A0A9X3F2N3</accession>
<evidence type="ECO:0000259" key="1">
    <source>
        <dbReference type="PROSITE" id="PS51782"/>
    </source>
</evidence>
<dbReference type="RefSeq" id="WP_343331080.1">
    <property type="nucleotide sequence ID" value="NZ_JAPOHD010000001.1"/>
</dbReference>
<dbReference type="Proteomes" id="UP001145087">
    <property type="component" value="Unassembled WGS sequence"/>
</dbReference>
<protein>
    <submittedName>
        <fullName evidence="2">LysM peptidoglycan-binding domain-containing protein</fullName>
    </submittedName>
</protein>
<dbReference type="InterPro" id="IPR008258">
    <property type="entry name" value="Transglycosylase_SLT_dom_1"/>
</dbReference>
<dbReference type="Gene3D" id="3.10.350.10">
    <property type="entry name" value="LysM domain"/>
    <property type="match status" value="2"/>
</dbReference>
<feature type="domain" description="LysM" evidence="1">
    <location>
        <begin position="373"/>
        <end position="417"/>
    </location>
</feature>
<dbReference type="EMBL" id="JAPOHD010000001">
    <property type="protein sequence ID" value="MCY1718742.1"/>
    <property type="molecule type" value="Genomic_DNA"/>
</dbReference>
<dbReference type="InterPro" id="IPR036779">
    <property type="entry name" value="LysM_dom_sf"/>
</dbReference>
<keyword evidence="3" id="KW-1185">Reference proteome</keyword>
<dbReference type="GO" id="GO:0008932">
    <property type="term" value="F:lytic endotransglycosylase activity"/>
    <property type="evidence" value="ECO:0007669"/>
    <property type="project" value="TreeGrafter"/>
</dbReference>
<proteinExistence type="predicted"/>
<evidence type="ECO:0000313" key="2">
    <source>
        <dbReference type="EMBL" id="MCY1718742.1"/>
    </source>
</evidence>
<dbReference type="Pfam" id="PF01476">
    <property type="entry name" value="LysM"/>
    <property type="match status" value="2"/>
</dbReference>
<dbReference type="SUPFAM" id="SSF54106">
    <property type="entry name" value="LysM domain"/>
    <property type="match status" value="2"/>
</dbReference>
<feature type="domain" description="LysM" evidence="1">
    <location>
        <begin position="464"/>
        <end position="509"/>
    </location>
</feature>
<gene>
    <name evidence="2" type="ORF">OU798_00205</name>
</gene>
<evidence type="ECO:0000313" key="3">
    <source>
        <dbReference type="Proteomes" id="UP001145087"/>
    </source>
</evidence>
<dbReference type="Pfam" id="PF01464">
    <property type="entry name" value="SLT"/>
    <property type="match status" value="1"/>
</dbReference>
<dbReference type="PANTHER" id="PTHR33734">
    <property type="entry name" value="LYSM DOMAIN-CONTAINING GPI-ANCHORED PROTEIN 2"/>
    <property type="match status" value="1"/>
</dbReference>
<dbReference type="SMART" id="SM00257">
    <property type="entry name" value="LysM"/>
    <property type="match status" value="2"/>
</dbReference>
<dbReference type="PANTHER" id="PTHR33734:SF22">
    <property type="entry name" value="MEMBRANE-BOUND LYTIC MUREIN TRANSGLYCOSYLASE D"/>
    <property type="match status" value="1"/>
</dbReference>
<dbReference type="CDD" id="cd00118">
    <property type="entry name" value="LysM"/>
    <property type="match status" value="2"/>
</dbReference>
<reference evidence="2" key="1">
    <citation type="submission" date="2022-11" db="EMBL/GenBank/DDBJ databases">
        <title>Marilongibacter aestuarii gen. nov., sp. nov., isolated from tidal flat sediment.</title>
        <authorList>
            <person name="Jiayan W."/>
        </authorList>
    </citation>
    <scope>NUCLEOTIDE SEQUENCE</scope>
    <source>
        <strain evidence="2">Z1-6</strain>
    </source>
</reference>